<evidence type="ECO:0000313" key="6">
    <source>
        <dbReference type="EMBL" id="KAB8069737.1"/>
    </source>
</evidence>
<keyword evidence="2" id="KW-0597">Phosphoprotein</keyword>
<reference evidence="6 7" key="1">
    <citation type="submission" date="2019-04" db="EMBL/GenBank/DDBJ databases">
        <title>Friends and foes A comparative genomics study of 23 Aspergillus species from section Flavi.</title>
        <authorList>
            <consortium name="DOE Joint Genome Institute"/>
            <person name="Kjaerbolling I."/>
            <person name="Vesth T."/>
            <person name="Frisvad J.C."/>
            <person name="Nybo J.L."/>
            <person name="Theobald S."/>
            <person name="Kildgaard S."/>
            <person name="Isbrandt T."/>
            <person name="Kuo A."/>
            <person name="Sato A."/>
            <person name="Lyhne E.K."/>
            <person name="Kogle M.E."/>
            <person name="Wiebenga A."/>
            <person name="Kun R.S."/>
            <person name="Lubbers R.J."/>
            <person name="Makela M.R."/>
            <person name="Barry K."/>
            <person name="Chovatia M."/>
            <person name="Clum A."/>
            <person name="Daum C."/>
            <person name="Haridas S."/>
            <person name="He G."/>
            <person name="LaButti K."/>
            <person name="Lipzen A."/>
            <person name="Mondo S."/>
            <person name="Riley R."/>
            <person name="Salamov A."/>
            <person name="Simmons B.A."/>
            <person name="Magnuson J.K."/>
            <person name="Henrissat B."/>
            <person name="Mortensen U.H."/>
            <person name="Larsen T.O."/>
            <person name="Devries R.P."/>
            <person name="Grigoriev I.V."/>
            <person name="Machida M."/>
            <person name="Baker S.E."/>
            <person name="Andersen M.R."/>
        </authorList>
    </citation>
    <scope>NUCLEOTIDE SEQUENCE [LARGE SCALE GENOMIC DNA]</scope>
    <source>
        <strain evidence="6 7">CBS 151.66</strain>
    </source>
</reference>
<gene>
    <name evidence="6" type="ORF">BDV29DRAFT_194642</name>
</gene>
<dbReference type="Pfam" id="PF00501">
    <property type="entry name" value="AMP-binding"/>
    <property type="match status" value="2"/>
</dbReference>
<dbReference type="InterPro" id="IPR000873">
    <property type="entry name" value="AMP-dep_synth/lig_dom"/>
</dbReference>
<organism evidence="6 7">
    <name type="scientific">Aspergillus leporis</name>
    <dbReference type="NCBI Taxonomy" id="41062"/>
    <lineage>
        <taxon>Eukaryota</taxon>
        <taxon>Fungi</taxon>
        <taxon>Dikarya</taxon>
        <taxon>Ascomycota</taxon>
        <taxon>Pezizomycotina</taxon>
        <taxon>Eurotiomycetes</taxon>
        <taxon>Eurotiomycetidae</taxon>
        <taxon>Eurotiales</taxon>
        <taxon>Aspergillaceae</taxon>
        <taxon>Aspergillus</taxon>
        <taxon>Aspergillus subgen. Circumdati</taxon>
    </lineage>
</organism>
<dbReference type="PANTHER" id="PTHR44845:SF6">
    <property type="entry name" value="BETA-ALANINE-ACTIVATING ENZYME"/>
    <property type="match status" value="1"/>
</dbReference>
<dbReference type="Gene3D" id="3.40.50.720">
    <property type="entry name" value="NAD(P)-binding Rossmann-like Domain"/>
    <property type="match status" value="2"/>
</dbReference>
<keyword evidence="7" id="KW-1185">Reference proteome</keyword>
<dbReference type="InterPro" id="IPR013120">
    <property type="entry name" value="FAR_NAD-bd"/>
</dbReference>
<evidence type="ECO:0000259" key="4">
    <source>
        <dbReference type="Pfam" id="PF07993"/>
    </source>
</evidence>
<dbReference type="Gene3D" id="3.40.50.980">
    <property type="match status" value="3"/>
</dbReference>
<dbReference type="OrthoDB" id="408177at2759"/>
<feature type="domain" description="AMP-binding enzyme C-terminal" evidence="5">
    <location>
        <begin position="382"/>
        <end position="456"/>
    </location>
</feature>
<feature type="domain" description="Thioester reductase (TE)" evidence="4">
    <location>
        <begin position="525"/>
        <end position="566"/>
    </location>
</feature>
<feature type="domain" description="Thioester reductase (TE)" evidence="4">
    <location>
        <begin position="627"/>
        <end position="683"/>
    </location>
</feature>
<dbReference type="SUPFAM" id="SSF56801">
    <property type="entry name" value="Acetyl-CoA synthetase-like"/>
    <property type="match status" value="1"/>
</dbReference>
<evidence type="ECO:0008006" key="8">
    <source>
        <dbReference type="Google" id="ProtNLM"/>
    </source>
</evidence>
<accession>A0A5N5WPR9</accession>
<dbReference type="InterPro" id="IPR036291">
    <property type="entry name" value="NAD(P)-bd_dom_sf"/>
</dbReference>
<dbReference type="InterPro" id="IPR025110">
    <property type="entry name" value="AMP-bd_C"/>
</dbReference>
<dbReference type="InterPro" id="IPR045851">
    <property type="entry name" value="AMP-bd_C_sf"/>
</dbReference>
<feature type="domain" description="AMP-dependent synthetase/ligase" evidence="3">
    <location>
        <begin position="151"/>
        <end position="314"/>
    </location>
</feature>
<evidence type="ECO:0000259" key="5">
    <source>
        <dbReference type="Pfam" id="PF13193"/>
    </source>
</evidence>
<keyword evidence="1" id="KW-0596">Phosphopantetheine</keyword>
<protein>
    <recommendedName>
        <fullName evidence="8">Carrier domain-containing protein</fullName>
    </recommendedName>
</protein>
<sequence>MERIVYTHAQQKPDATAVVDGVFSLTYAELVTEASNLAQRLREEVNISVEEPVGILLSPGMPQVVAQLAVRLAGGSCVPIEPSIPEIKHIILECGPLKLPGFKSIYLGDIKKHFGNLPDFEFGNQPNWSHILFDFGSTGKPKPTPATLLSPTDPVAELNNPGFDLSLFEIWVTPIADAAIVVIPRHIVTDPNALPSFLEEHNVTVTYFTAALFETIALVSPKAFHNLRHVLLARDAATKRAIRTVLQEGPPQHLWNTYAPTQCTTFATMFDVTIGRPVGEMKIFLLDEDRKPILDCGRRGEIYIGGHQQSTGYLSRPSQNAKSFIELSNKELGLSGDNEEVVRLYKTGDLGTWRSNSDCLDFHGRSDTQIKYRGFRVELGEIGRVLLSHEGVQAAVVIRQPPLLEDGMEALVVFIAGKNTEGSLTESLMDFARERLPSHMLPTDVEIMDERPLLPNDKVDRKALIESRMKMLEKQNSHEVGDFFALGATPIEAATHFAMIQDQLGCMATIEDLYRNYTFSDLVFLTGATGFIGAHFVHHLLRRPTVKQVACLSRANPNISRSYRAHREHRASNVLGTCNAFRLAATVRRKAFHYFSSIDVWGPTGLLVGTKELYEDEPLMPHSQAAYLPSIYRQGFVIGDSKTGRSNPDGFFSRLIVGCIQLGTFPSLVRRLKFVTVDYVISAALHIASSNEDVGKSFHLLSPDQSKSATVLETCRVINEAAYQVKVIEYNDCAEEVFQKQRPDGPLASLLPMFRGAQYIPYYRSDNTVQMLKDRPDIEYQPLDAPILKRFIGFLNRKEVYKV</sequence>
<dbReference type="Gene3D" id="2.30.38.10">
    <property type="entry name" value="Luciferase, Domain 3"/>
    <property type="match status" value="1"/>
</dbReference>
<proteinExistence type="predicted"/>
<dbReference type="SUPFAM" id="SSF51735">
    <property type="entry name" value="NAD(P)-binding Rossmann-fold domains"/>
    <property type="match status" value="1"/>
</dbReference>
<dbReference type="Gene3D" id="3.30.300.30">
    <property type="match status" value="1"/>
</dbReference>
<dbReference type="AlphaFoldDB" id="A0A5N5WPR9"/>
<dbReference type="Pfam" id="PF07993">
    <property type="entry name" value="NAD_binding_4"/>
    <property type="match status" value="2"/>
</dbReference>
<dbReference type="CDD" id="cd05930">
    <property type="entry name" value="A_NRPS"/>
    <property type="match status" value="1"/>
</dbReference>
<evidence type="ECO:0000313" key="7">
    <source>
        <dbReference type="Proteomes" id="UP000326565"/>
    </source>
</evidence>
<dbReference type="EMBL" id="ML732328">
    <property type="protein sequence ID" value="KAB8069737.1"/>
    <property type="molecule type" value="Genomic_DNA"/>
</dbReference>
<dbReference type="Pfam" id="PF13193">
    <property type="entry name" value="AMP-binding_C"/>
    <property type="match status" value="1"/>
</dbReference>
<evidence type="ECO:0000256" key="1">
    <source>
        <dbReference type="ARBA" id="ARBA00022450"/>
    </source>
</evidence>
<dbReference type="Proteomes" id="UP000326565">
    <property type="component" value="Unassembled WGS sequence"/>
</dbReference>
<evidence type="ECO:0000259" key="3">
    <source>
        <dbReference type="Pfam" id="PF00501"/>
    </source>
</evidence>
<dbReference type="PANTHER" id="PTHR44845">
    <property type="entry name" value="CARRIER DOMAIN-CONTAINING PROTEIN"/>
    <property type="match status" value="1"/>
</dbReference>
<feature type="domain" description="AMP-dependent synthetase/ligase" evidence="3">
    <location>
        <begin position="7"/>
        <end position="95"/>
    </location>
</feature>
<evidence type="ECO:0000256" key="2">
    <source>
        <dbReference type="ARBA" id="ARBA00022553"/>
    </source>
</evidence>
<name>A0A5N5WPR9_9EURO</name>